<protein>
    <submittedName>
        <fullName evidence="1">Uncharacterized protein</fullName>
    </submittedName>
</protein>
<evidence type="ECO:0000313" key="2">
    <source>
        <dbReference type="Proteomes" id="UP000825729"/>
    </source>
</evidence>
<dbReference type="EMBL" id="JAINDJ010000004">
    <property type="protein sequence ID" value="KAG9449303.1"/>
    <property type="molecule type" value="Genomic_DNA"/>
</dbReference>
<sequence length="117" mass="12361">MGAIGNENARAGDQQSIRKQSQALSRVVGTGSSIICHGIEKTQTPLLRAAVEIEELQKSPAGASISVAPSRRYSLLFLFPHFCRSAFETAAIRRGGASSDSFLGASLMPLAFGSVHD</sequence>
<proteinExistence type="predicted"/>
<accession>A0AAV7EKE7</accession>
<organism evidence="1 2">
    <name type="scientific">Aristolochia fimbriata</name>
    <name type="common">White veined hardy Dutchman's pipe vine</name>
    <dbReference type="NCBI Taxonomy" id="158543"/>
    <lineage>
        <taxon>Eukaryota</taxon>
        <taxon>Viridiplantae</taxon>
        <taxon>Streptophyta</taxon>
        <taxon>Embryophyta</taxon>
        <taxon>Tracheophyta</taxon>
        <taxon>Spermatophyta</taxon>
        <taxon>Magnoliopsida</taxon>
        <taxon>Magnoliidae</taxon>
        <taxon>Piperales</taxon>
        <taxon>Aristolochiaceae</taxon>
        <taxon>Aristolochia</taxon>
    </lineage>
</organism>
<evidence type="ECO:0000313" key="1">
    <source>
        <dbReference type="EMBL" id="KAG9449303.1"/>
    </source>
</evidence>
<comment type="caution">
    <text evidence="1">The sequence shown here is derived from an EMBL/GenBank/DDBJ whole genome shotgun (WGS) entry which is preliminary data.</text>
</comment>
<dbReference type="Proteomes" id="UP000825729">
    <property type="component" value="Unassembled WGS sequence"/>
</dbReference>
<gene>
    <name evidence="1" type="ORF">H6P81_009268</name>
</gene>
<keyword evidence="2" id="KW-1185">Reference proteome</keyword>
<dbReference type="AlphaFoldDB" id="A0AAV7EKE7"/>
<reference evidence="1 2" key="1">
    <citation type="submission" date="2021-07" db="EMBL/GenBank/DDBJ databases">
        <title>The Aristolochia fimbriata genome: insights into angiosperm evolution, floral development and chemical biosynthesis.</title>
        <authorList>
            <person name="Jiao Y."/>
        </authorList>
    </citation>
    <scope>NUCLEOTIDE SEQUENCE [LARGE SCALE GENOMIC DNA]</scope>
    <source>
        <strain evidence="1">IBCAS-2021</strain>
        <tissue evidence="1">Leaf</tissue>
    </source>
</reference>
<name>A0AAV7EKE7_ARIFI</name>